<gene>
    <name evidence="3" type="ORF">BKA59DRAFT_401738</name>
</gene>
<sequence length="1529" mass="169926">MANSNRIEWFFSRAGLHPPPRLTRLTEPAAQDFLPFETTNRDLARQLLVQQRTADPSFTPPERQKRHIFRSKDQKAEACNTTQWSFTKHEVAQAFDTMISRQTLPPAGVAQALLLHTTLTSLDELWGHFNDPQLEKKMKKQRMSSNTTAFDSQGMTWLDKATSHENFNYILLLCQTQVSQYVLDRAFGIALSKSSLQAMKILLSFGAKATTYQESIDQQIQARNLDLVSLLLSAPGSLTAEIWKACLEQEFVRAEAGEALSLSFLLLLLSNRPELVSDSNLLSTLRLQNFQATAVVLAYAYSNEIFFSVRHQASELVFCYEDASRRMAFFTLLSESGLVSDNLILREELVKDVLARHLLLVKLLVQAGVIIDAPPHNALHWAVGQLDFEMMEILKHGTFSSPTAQILNYLPENIPEHDMIQFLKVFGHMSMAGRVLDFHLVRAVQKKQIDLAGVLLHCGASVETGNGAAIHAALTSHDLDMLSLLLKVECSPAILSITIPRAMTILPKSTRLSAMRTLVTKGVESSALGTVLQKLMCEDNIIDYELVKLLLDHGAPLGHTTDVGDSPIVQATARGDVLVLKLLLDTTPDQESLAAALPIAYSTIETLENEVGLKMMTLLIEKGASGIQVHQTLLKATADSRVDIVRQLIDHGADVNCSSGEAFVQAANMENIALLELLCSSFPPNQESVDAVLPKLLDTERCNSTPLELFLSAASRGSPRPSLRSAYPLIERHPQLANILPCLVRHGLDINEGNGAVFRLAVKEQDLQLLDTVLALDPNAETLRNAFDVACQIESTEVKLEVMRKLLDKKPPAEIGQSKALLQETQIALNGSMDGLWLLLGHKADVNFNTGEAIQAAASNAAGYPIILNMLLSAGASITTVEAAFNAASGADTSPHVKLGVFGSLFAFNKEISIEVVSRALAKVLEMHPEDHHLPELLLQHGARVDLPILKAAADASPGGIFQRLICRLDDLATCSSIFQYVRDHVTMSSTQKQEAYTTLLKQGVDQFRVSDALIDTIKNDPDNLELPKLLLDHGAQLNHGGSAAFVTAFGFRNLAMVQLLCSYLKKGEHDGAAELVFEHPYLRDNPSVDPIIRASIYRSVIPCNIDKKDLYKFLVHTLESRSADLNIVRLLLENGANPNDEEGHCFYLAARNKLEPHFRAMCQHADLSIALPTLLRRFDKETHVTRWFRIYFEVRKLDGENEILEQLLFQCIRKFKDGDMLLGLLLDMGLSAAAKINYQIRNEWEQEEITLLIWAIISPLKVSNMVILRLLEERQAALPDYVTPLSKIPTVFFALLNKSRAPVLKALLNLEGVDIAHSTISGSTFSSLAAPKKKPKIEFSSLFEDDDEISPREASLFLGNLEAFKLLNTSNTPDDGTLHLASLLALPDFVAWLLERHEANYEEENFGFMVPLALTCFSKPFPWCKVANEEKEWIIRLEETMRILIPKTLSGWRYRQKLPLHLALENGSEVTAAMIRALDLKGDVKGKYVYTDKTGMAYSPCEYVETFVEVKDKEKRKIAKCLEEHGLH</sequence>
<organism evidence="3 4">
    <name type="scientific">Fusarium tricinctum</name>
    <dbReference type="NCBI Taxonomy" id="61284"/>
    <lineage>
        <taxon>Eukaryota</taxon>
        <taxon>Fungi</taxon>
        <taxon>Dikarya</taxon>
        <taxon>Ascomycota</taxon>
        <taxon>Pezizomycotina</taxon>
        <taxon>Sordariomycetes</taxon>
        <taxon>Hypocreomycetidae</taxon>
        <taxon>Hypocreales</taxon>
        <taxon>Nectriaceae</taxon>
        <taxon>Fusarium</taxon>
        <taxon>Fusarium tricinctum species complex</taxon>
    </lineage>
</organism>
<dbReference type="InterPro" id="IPR002110">
    <property type="entry name" value="Ankyrin_rpt"/>
</dbReference>
<keyword evidence="2" id="KW-0040">ANK repeat</keyword>
<reference evidence="3" key="1">
    <citation type="journal article" date="2021" name="Nat. Commun.">
        <title>Genetic determinants of endophytism in the Arabidopsis root mycobiome.</title>
        <authorList>
            <person name="Mesny F."/>
            <person name="Miyauchi S."/>
            <person name="Thiergart T."/>
            <person name="Pickel B."/>
            <person name="Atanasova L."/>
            <person name="Karlsson M."/>
            <person name="Huettel B."/>
            <person name="Barry K.W."/>
            <person name="Haridas S."/>
            <person name="Chen C."/>
            <person name="Bauer D."/>
            <person name="Andreopoulos W."/>
            <person name="Pangilinan J."/>
            <person name="LaButti K."/>
            <person name="Riley R."/>
            <person name="Lipzen A."/>
            <person name="Clum A."/>
            <person name="Drula E."/>
            <person name="Henrissat B."/>
            <person name="Kohler A."/>
            <person name="Grigoriev I.V."/>
            <person name="Martin F.M."/>
            <person name="Hacquard S."/>
        </authorList>
    </citation>
    <scope>NUCLEOTIDE SEQUENCE</scope>
    <source>
        <strain evidence="3">MPI-SDFR-AT-0068</strain>
    </source>
</reference>
<dbReference type="Proteomes" id="UP000813427">
    <property type="component" value="Unassembled WGS sequence"/>
</dbReference>
<dbReference type="OrthoDB" id="3182339at2759"/>
<comment type="caution">
    <text evidence="3">The sequence shown here is derived from an EMBL/GenBank/DDBJ whole genome shotgun (WGS) entry which is preliminary data.</text>
</comment>
<accession>A0A8K0RU44</accession>
<evidence type="ECO:0000256" key="2">
    <source>
        <dbReference type="ARBA" id="ARBA00023043"/>
    </source>
</evidence>
<dbReference type="EMBL" id="JAGPXF010000005">
    <property type="protein sequence ID" value="KAH7242600.1"/>
    <property type="molecule type" value="Genomic_DNA"/>
</dbReference>
<dbReference type="Gene3D" id="1.25.40.20">
    <property type="entry name" value="Ankyrin repeat-containing domain"/>
    <property type="match status" value="4"/>
</dbReference>
<protein>
    <recommendedName>
        <fullName evidence="5">Ankyrin</fullName>
    </recommendedName>
</protein>
<dbReference type="PANTHER" id="PTHR24123:SF33">
    <property type="entry name" value="PROTEIN HOS4"/>
    <property type="match status" value="1"/>
</dbReference>
<name>A0A8K0RU44_9HYPO</name>
<keyword evidence="1" id="KW-0677">Repeat</keyword>
<evidence type="ECO:0000313" key="4">
    <source>
        <dbReference type="Proteomes" id="UP000813427"/>
    </source>
</evidence>
<dbReference type="SUPFAM" id="SSF48403">
    <property type="entry name" value="Ankyrin repeat"/>
    <property type="match status" value="2"/>
</dbReference>
<dbReference type="PANTHER" id="PTHR24123">
    <property type="entry name" value="ANKYRIN REPEAT-CONTAINING"/>
    <property type="match status" value="1"/>
</dbReference>
<dbReference type="InterPro" id="IPR036770">
    <property type="entry name" value="Ankyrin_rpt-contain_sf"/>
</dbReference>
<evidence type="ECO:0000313" key="3">
    <source>
        <dbReference type="EMBL" id="KAH7242600.1"/>
    </source>
</evidence>
<dbReference type="SMART" id="SM00248">
    <property type="entry name" value="ANK"/>
    <property type="match status" value="9"/>
</dbReference>
<dbReference type="InterPro" id="IPR051165">
    <property type="entry name" value="Multifunctional_ANK_Repeat"/>
</dbReference>
<keyword evidence="4" id="KW-1185">Reference proteome</keyword>
<proteinExistence type="predicted"/>
<evidence type="ECO:0008006" key="5">
    <source>
        <dbReference type="Google" id="ProtNLM"/>
    </source>
</evidence>
<evidence type="ECO:0000256" key="1">
    <source>
        <dbReference type="ARBA" id="ARBA00022737"/>
    </source>
</evidence>